<dbReference type="GO" id="GO:0042407">
    <property type="term" value="P:cristae formation"/>
    <property type="evidence" value="ECO:0007669"/>
    <property type="project" value="TreeGrafter"/>
</dbReference>
<dbReference type="InterPro" id="IPR052243">
    <property type="entry name" value="Mito_inner_membrane_organizer"/>
</dbReference>
<accession>A0A7G2C9V5</accession>
<dbReference type="GO" id="GO:0005739">
    <property type="term" value="C:mitochondrion"/>
    <property type="evidence" value="ECO:0007669"/>
    <property type="project" value="GOC"/>
</dbReference>
<dbReference type="InterPro" id="IPR024586">
    <property type="entry name" value="DnaJ-like_C11_C"/>
</dbReference>
<evidence type="ECO:0000256" key="1">
    <source>
        <dbReference type="ARBA" id="ARBA00023186"/>
    </source>
</evidence>
<organism evidence="4 5">
    <name type="scientific">Angomonas deanei</name>
    <dbReference type="NCBI Taxonomy" id="59799"/>
    <lineage>
        <taxon>Eukaryota</taxon>
        <taxon>Discoba</taxon>
        <taxon>Euglenozoa</taxon>
        <taxon>Kinetoplastea</taxon>
        <taxon>Metakinetoplastina</taxon>
        <taxon>Trypanosomatida</taxon>
        <taxon>Trypanosomatidae</taxon>
        <taxon>Strigomonadinae</taxon>
        <taxon>Angomonas</taxon>
    </lineage>
</organism>
<evidence type="ECO:0000259" key="3">
    <source>
        <dbReference type="Pfam" id="PF11875"/>
    </source>
</evidence>
<feature type="domain" description="DnaJ-like protein C11 C-terminal" evidence="3">
    <location>
        <begin position="336"/>
        <end position="526"/>
    </location>
</feature>
<dbReference type="Proteomes" id="UP000515908">
    <property type="component" value="Chromosome 05"/>
</dbReference>
<dbReference type="Pfam" id="PF11875">
    <property type="entry name" value="DnaJ-like_C11_C"/>
    <property type="match status" value="1"/>
</dbReference>
<dbReference type="PANTHER" id="PTHR44157:SF1">
    <property type="entry name" value="DNAJ HOMOLOG SUBFAMILY C MEMBER 11"/>
    <property type="match status" value="1"/>
</dbReference>
<reference evidence="4 5" key="1">
    <citation type="submission" date="2020-08" db="EMBL/GenBank/DDBJ databases">
        <authorList>
            <person name="Newling K."/>
            <person name="Davey J."/>
            <person name="Forrester S."/>
        </authorList>
    </citation>
    <scope>NUCLEOTIDE SEQUENCE [LARGE SCALE GENOMIC DNA]</scope>
    <source>
        <strain evidence="5">Crithidia deanei Carvalho (ATCC PRA-265)</strain>
    </source>
</reference>
<dbReference type="AlphaFoldDB" id="A0A7G2C9V5"/>
<dbReference type="PANTHER" id="PTHR44157">
    <property type="entry name" value="DNAJ HOMOLOG SUBFAMILY C MEMBER 11"/>
    <property type="match status" value="1"/>
</dbReference>
<proteinExistence type="predicted"/>
<keyword evidence="1" id="KW-0143">Chaperone</keyword>
<feature type="region of interest" description="Disordered" evidence="2">
    <location>
        <begin position="1"/>
        <end position="23"/>
    </location>
</feature>
<feature type="compositionally biased region" description="Polar residues" evidence="2">
    <location>
        <begin position="1"/>
        <end position="12"/>
    </location>
</feature>
<dbReference type="VEuPathDB" id="TriTrypDB:ADEAN_000328900"/>
<sequence>MVASAAQANGSSEGAPAGSDQMRVTKRRLSVGEAIAYAIVPKSMSMQHSFQHAITPNLGVQFKTDCRSKGTSASVSLTTEVEYDKDKITSYVFSLRTAVTGLKSAFVHQRVLSPLWKLRQKWTLLSGGQILQKVEYTLIRKLSTLTELQNSLAWSLYDYGHFKTTIERTSESGQQSLNTFITSEGLNFSAYSVALLHYGGAETRDPKIPAARGKVQYSLNCSPFTGQTHVGFEAWYFYTPLQQFGLSFMSVVPYSFSPVAPPFFLVESSQFAVVNQVSLLYARGKHRISVPIIFFMSTNVRNAVLWLTIPLTLYRFARLLYRPYSNAKVARYYLTERKKHLAEMDISRQRALLEQHALELCVLRGRAEEDAKGGLVIINGQYGVLESIYQDPCKPQPSLLEEDGLRRRRPWLSTLVSTVAVKIVRFFLEKKEEKPTGSRFGSSDELDVLDPLAGEDVPLTIDVTLALQNMVRDSALILPAGSKSKLVGFCDPDPYTPEAKQLKIVYWFNKKRHAVIFNDEDSVVLPQRDHLVAL</sequence>
<name>A0A7G2C9V5_9TRYP</name>
<protein>
    <recommendedName>
        <fullName evidence="3">DnaJ-like protein C11 C-terminal domain-containing protein</fullName>
    </recommendedName>
</protein>
<evidence type="ECO:0000313" key="5">
    <source>
        <dbReference type="Proteomes" id="UP000515908"/>
    </source>
</evidence>
<evidence type="ECO:0000256" key="2">
    <source>
        <dbReference type="SAM" id="MobiDB-lite"/>
    </source>
</evidence>
<keyword evidence="5" id="KW-1185">Reference proteome</keyword>
<evidence type="ECO:0000313" key="4">
    <source>
        <dbReference type="EMBL" id="CAD2215831.1"/>
    </source>
</evidence>
<dbReference type="EMBL" id="LR877149">
    <property type="protein sequence ID" value="CAD2215831.1"/>
    <property type="molecule type" value="Genomic_DNA"/>
</dbReference>
<gene>
    <name evidence="4" type="ORF">ADEAN_000328900</name>
</gene>